<dbReference type="Proteomes" id="UP000033956">
    <property type="component" value="Unassembled WGS sequence"/>
</dbReference>
<keyword evidence="2" id="KW-1185">Reference proteome</keyword>
<organism evidence="1 2">
    <name type="scientific">Microbacterium terrae</name>
    <dbReference type="NCBI Taxonomy" id="69369"/>
    <lineage>
        <taxon>Bacteria</taxon>
        <taxon>Bacillati</taxon>
        <taxon>Actinomycetota</taxon>
        <taxon>Actinomycetes</taxon>
        <taxon>Micrococcales</taxon>
        <taxon>Microbacteriaceae</taxon>
        <taxon>Microbacterium</taxon>
    </lineage>
</organism>
<evidence type="ECO:0000313" key="1">
    <source>
        <dbReference type="EMBL" id="KJL42085.1"/>
    </source>
</evidence>
<reference evidence="1 2" key="1">
    <citation type="submission" date="2015-02" db="EMBL/GenBank/DDBJ databases">
        <title>Draft genome sequences of ten Microbacterium spp. with emphasis on heavy metal contaminated environments.</title>
        <authorList>
            <person name="Corretto E."/>
        </authorList>
    </citation>
    <scope>NUCLEOTIDE SEQUENCE [LARGE SCALE GENOMIC DNA]</scope>
    <source>
        <strain evidence="1 2">DSM 12510</strain>
    </source>
</reference>
<gene>
    <name evidence="1" type="ORF">RS81_01243</name>
</gene>
<accession>A0A0M2HD66</accession>
<comment type="caution">
    <text evidence="1">The sequence shown here is derived from an EMBL/GenBank/DDBJ whole genome shotgun (WGS) entry which is preliminary data.</text>
</comment>
<protein>
    <submittedName>
        <fullName evidence="1">Uncharacterized protein</fullName>
    </submittedName>
</protein>
<name>A0A0M2HD66_9MICO</name>
<dbReference type="STRING" id="92835.RS81_01243"/>
<evidence type="ECO:0000313" key="2">
    <source>
        <dbReference type="Proteomes" id="UP000033956"/>
    </source>
</evidence>
<sequence length="194" mass="19389">MNGRDAADAPFTLRWAPLEPGVARRDIAWALLRMMLPASARLTNPCVHCGGPHGAVRIAGADAVASVTYTGGFAVVATAPRAAAASVGIDAETAQPGDGESYRGVLGPGTVSSPREWARVEAALKADGRGLRVDPAGVVVRELPLGGSGTPPHWEASVPGGGAFSGWDAAGPAGTVVSVALRPAAAEAGEAPGR</sequence>
<dbReference type="RefSeq" id="WP_052682467.1">
    <property type="nucleotide sequence ID" value="NZ_BAAAUP010000004.1"/>
</dbReference>
<dbReference type="OrthoDB" id="190168at2"/>
<proteinExistence type="predicted"/>
<dbReference type="EMBL" id="JYIZ01000042">
    <property type="protein sequence ID" value="KJL42085.1"/>
    <property type="molecule type" value="Genomic_DNA"/>
</dbReference>
<dbReference type="AlphaFoldDB" id="A0A0M2HD66"/>